<keyword evidence="2" id="KW-0378">Hydrolase</keyword>
<feature type="binding site" evidence="1">
    <location>
        <position position="41"/>
    </location>
    <ligand>
        <name>Mg(2+)</name>
        <dbReference type="ChEBI" id="CHEBI:18420"/>
        <label>1</label>
    </ligand>
</feature>
<sequence>MASRLAVDAGARARQAPGLQVPLPFTLSAPLDRATFSATDDAEQAALAAAVLLQAIGASSGEPQIADIFEAWRSIVLPQADGLWGSVADRSAIRNAVEGLTPPATGTDNPHFYDDSSVARAVPVGIVYSGTPDQAARVARRLASVTNDGVGVDAAAAFASAIAVATSGGSTAEAVARAIAAIDGDSWLGRKLALAESILRESESLIDAIPDWNDQVANLEYNFGNIAAETLPLALIIARESASFAEAIGVANLMPKQADTMPAMVGSLLGAVAGVEAIPPAWRERVETLRGYGVPSTAGVRLLEVAKELVRVRSDRAISA</sequence>
<name>A0A4P6EXP0_9MICO</name>
<protein>
    <submittedName>
        <fullName evidence="2">ADP-ribosylglycohydrolase family protein</fullName>
    </submittedName>
</protein>
<dbReference type="Pfam" id="PF03747">
    <property type="entry name" value="ADP_ribosyl_GH"/>
    <property type="match status" value="1"/>
</dbReference>
<feature type="binding site" evidence="1">
    <location>
        <position position="40"/>
    </location>
    <ligand>
        <name>Mg(2+)</name>
        <dbReference type="ChEBI" id="CHEBI:18420"/>
        <label>1</label>
    </ligand>
</feature>
<accession>A0A4P6EXP0</accession>
<dbReference type="OrthoDB" id="2822542at2"/>
<dbReference type="Gene3D" id="1.10.4080.10">
    <property type="entry name" value="ADP-ribosylation/Crystallin J1"/>
    <property type="match status" value="1"/>
</dbReference>
<dbReference type="GO" id="GO:0046872">
    <property type="term" value="F:metal ion binding"/>
    <property type="evidence" value="ECO:0007669"/>
    <property type="project" value="UniProtKB-KW"/>
</dbReference>
<evidence type="ECO:0000256" key="1">
    <source>
        <dbReference type="PIRSR" id="PIRSR605502-1"/>
    </source>
</evidence>
<dbReference type="EMBL" id="CP035495">
    <property type="protein sequence ID" value="QAY62808.1"/>
    <property type="molecule type" value="Genomic_DNA"/>
</dbReference>
<dbReference type="PANTHER" id="PTHR16222">
    <property type="entry name" value="ADP-RIBOSYLGLYCOHYDROLASE"/>
    <property type="match status" value="1"/>
</dbReference>
<organism evidence="2 3">
    <name type="scientific">Xylanimonas allomyrinae</name>
    <dbReference type="NCBI Taxonomy" id="2509459"/>
    <lineage>
        <taxon>Bacteria</taxon>
        <taxon>Bacillati</taxon>
        <taxon>Actinomycetota</taxon>
        <taxon>Actinomycetes</taxon>
        <taxon>Micrococcales</taxon>
        <taxon>Promicromonosporaceae</taxon>
        <taxon>Xylanimonas</taxon>
    </lineage>
</organism>
<reference evidence="2 3" key="1">
    <citation type="submission" date="2019-01" db="EMBL/GenBank/DDBJ databases">
        <title>Genome sequencing of strain 2JSPR-7.</title>
        <authorList>
            <person name="Heo J."/>
            <person name="Kim S.-J."/>
            <person name="Kim J.-S."/>
            <person name="Hong S.-B."/>
            <person name="Kwon S.-W."/>
        </authorList>
    </citation>
    <scope>NUCLEOTIDE SEQUENCE [LARGE SCALE GENOMIC DNA]</scope>
    <source>
        <strain evidence="2 3">2JSPR-7</strain>
    </source>
</reference>
<keyword evidence="1" id="KW-0479">Metal-binding</keyword>
<comment type="cofactor">
    <cofactor evidence="1">
        <name>Mg(2+)</name>
        <dbReference type="ChEBI" id="CHEBI:18420"/>
    </cofactor>
    <text evidence="1">Binds 2 magnesium ions per subunit.</text>
</comment>
<keyword evidence="1" id="KW-0460">Magnesium</keyword>
<dbReference type="GO" id="GO:0016787">
    <property type="term" value="F:hydrolase activity"/>
    <property type="evidence" value="ECO:0007669"/>
    <property type="project" value="UniProtKB-KW"/>
</dbReference>
<feature type="binding site" evidence="1">
    <location>
        <position position="39"/>
    </location>
    <ligand>
        <name>Mg(2+)</name>
        <dbReference type="ChEBI" id="CHEBI:18420"/>
        <label>1</label>
    </ligand>
</feature>
<evidence type="ECO:0000313" key="2">
    <source>
        <dbReference type="EMBL" id="QAY62808.1"/>
    </source>
</evidence>
<keyword evidence="3" id="KW-1185">Reference proteome</keyword>
<dbReference type="InterPro" id="IPR005502">
    <property type="entry name" value="Ribosyl_crysJ1"/>
</dbReference>
<dbReference type="InterPro" id="IPR050792">
    <property type="entry name" value="ADP-ribosylglycohydrolase"/>
</dbReference>
<dbReference type="KEGG" id="xyl:ET495_05550"/>
<dbReference type="InterPro" id="IPR036705">
    <property type="entry name" value="Ribosyl_crysJ1_sf"/>
</dbReference>
<feature type="binding site" evidence="1">
    <location>
        <position position="260"/>
    </location>
    <ligand>
        <name>Mg(2+)</name>
        <dbReference type="ChEBI" id="CHEBI:18420"/>
        <label>1</label>
    </ligand>
</feature>
<dbReference type="SUPFAM" id="SSF101478">
    <property type="entry name" value="ADP-ribosylglycohydrolase"/>
    <property type="match status" value="1"/>
</dbReference>
<dbReference type="RefSeq" id="WP_129203300.1">
    <property type="nucleotide sequence ID" value="NZ_CP035495.1"/>
</dbReference>
<dbReference type="AlphaFoldDB" id="A0A4P6EXP0"/>
<feature type="binding site" evidence="1">
    <location>
        <position position="259"/>
    </location>
    <ligand>
        <name>Mg(2+)</name>
        <dbReference type="ChEBI" id="CHEBI:18420"/>
        <label>1</label>
    </ligand>
</feature>
<evidence type="ECO:0000313" key="3">
    <source>
        <dbReference type="Proteomes" id="UP000291758"/>
    </source>
</evidence>
<dbReference type="PANTHER" id="PTHR16222:SF12">
    <property type="entry name" value="ADP-RIBOSYLGLYCOHYDROLASE-RELATED"/>
    <property type="match status" value="1"/>
</dbReference>
<gene>
    <name evidence="2" type="ORF">ET495_05550</name>
</gene>
<proteinExistence type="predicted"/>
<dbReference type="Proteomes" id="UP000291758">
    <property type="component" value="Chromosome"/>
</dbReference>